<keyword evidence="2" id="KW-0812">Transmembrane</keyword>
<evidence type="ECO:0000313" key="4">
    <source>
        <dbReference type="Proteomes" id="UP000252107"/>
    </source>
</evidence>
<organism evidence="3 4">
    <name type="scientific">Nostoc minutum NIES-26</name>
    <dbReference type="NCBI Taxonomy" id="1844469"/>
    <lineage>
        <taxon>Bacteria</taxon>
        <taxon>Bacillati</taxon>
        <taxon>Cyanobacteriota</taxon>
        <taxon>Cyanophyceae</taxon>
        <taxon>Nostocales</taxon>
        <taxon>Nostocaceae</taxon>
        <taxon>Nostoc</taxon>
    </lineage>
</organism>
<dbReference type="AlphaFoldDB" id="A0A367R4C7"/>
<keyword evidence="1" id="KW-0175">Coiled coil</keyword>
<gene>
    <name evidence="3" type="ORF">A6770_20165</name>
</gene>
<evidence type="ECO:0000256" key="1">
    <source>
        <dbReference type="SAM" id="Coils"/>
    </source>
</evidence>
<keyword evidence="4" id="KW-1185">Reference proteome</keyword>
<keyword evidence="2" id="KW-0472">Membrane</keyword>
<feature type="transmembrane region" description="Helical" evidence="2">
    <location>
        <begin position="119"/>
        <end position="140"/>
    </location>
</feature>
<feature type="coiled-coil region" evidence="1">
    <location>
        <begin position="208"/>
        <end position="235"/>
    </location>
</feature>
<evidence type="ECO:0000256" key="2">
    <source>
        <dbReference type="SAM" id="Phobius"/>
    </source>
</evidence>
<reference evidence="3" key="1">
    <citation type="submission" date="2016-04" db="EMBL/GenBank/DDBJ databases">
        <authorList>
            <person name="Tabuchi Yagui T.R."/>
        </authorList>
    </citation>
    <scope>NUCLEOTIDE SEQUENCE [LARGE SCALE GENOMIC DNA]</scope>
    <source>
        <strain evidence="3">NIES-26</strain>
    </source>
</reference>
<dbReference type="EMBL" id="LXQD01000236">
    <property type="protein sequence ID" value="RCJ31317.1"/>
    <property type="molecule type" value="Genomic_DNA"/>
</dbReference>
<comment type="caution">
    <text evidence="3">The sequence shown here is derived from an EMBL/GenBank/DDBJ whole genome shotgun (WGS) entry which is preliminary data.</text>
</comment>
<proteinExistence type="predicted"/>
<sequence length="256" mass="28354">MTPQIDINLPEGVWQRWQTAKDFINQGVNSVTNSAQQAGQSLKQTATTTTDKAINTVTTTLEQAKGSLEQSWQTAEQVKSTTSAAVQTAIASSVNDWLVQHPALLRLFQILGWAVDRPIISLVILLVILALLWSMIKAIVRLIETASWSILQVPLKLIQTLIQVSFLSLIKVGRFSVQQITGAKITDNVPDLLPANSQIIYPDKQQRLLEISQRLEAIQQEQKELLEEAADLIASDNVEIKISEIKQPKTFGTHLG</sequence>
<evidence type="ECO:0000313" key="3">
    <source>
        <dbReference type="EMBL" id="RCJ31317.1"/>
    </source>
</evidence>
<name>A0A367R4C7_9NOSO</name>
<protein>
    <submittedName>
        <fullName evidence="3">Uncharacterized protein</fullName>
    </submittedName>
</protein>
<keyword evidence="2" id="KW-1133">Transmembrane helix</keyword>
<dbReference type="Proteomes" id="UP000252107">
    <property type="component" value="Unassembled WGS sequence"/>
</dbReference>
<accession>A0A367R4C7</accession>